<name>A0A067RN00_ZOONE</name>
<protein>
    <submittedName>
        <fullName evidence="1">Uncharacterized protein</fullName>
    </submittedName>
</protein>
<proteinExistence type="predicted"/>
<sequence>MERNLVLQRGHSGFSCKHCRRHSKQNSCKQPSLKHGFCLVPRQTAQIEFGDLSR</sequence>
<evidence type="ECO:0000313" key="1">
    <source>
        <dbReference type="EMBL" id="KDR21995.1"/>
    </source>
</evidence>
<accession>A0A067RN00</accession>
<evidence type="ECO:0000313" key="2">
    <source>
        <dbReference type="Proteomes" id="UP000027135"/>
    </source>
</evidence>
<dbReference type="EMBL" id="KK852528">
    <property type="protein sequence ID" value="KDR21995.1"/>
    <property type="molecule type" value="Genomic_DNA"/>
</dbReference>
<dbReference type="Proteomes" id="UP000027135">
    <property type="component" value="Unassembled WGS sequence"/>
</dbReference>
<keyword evidence="2" id="KW-1185">Reference proteome</keyword>
<reference evidence="1 2" key="1">
    <citation type="journal article" date="2014" name="Nat. Commun.">
        <title>Molecular traces of alternative social organization in a termite genome.</title>
        <authorList>
            <person name="Terrapon N."/>
            <person name="Li C."/>
            <person name="Robertson H.M."/>
            <person name="Ji L."/>
            <person name="Meng X."/>
            <person name="Booth W."/>
            <person name="Chen Z."/>
            <person name="Childers C.P."/>
            <person name="Glastad K.M."/>
            <person name="Gokhale K."/>
            <person name="Gowin J."/>
            <person name="Gronenberg W."/>
            <person name="Hermansen R.A."/>
            <person name="Hu H."/>
            <person name="Hunt B.G."/>
            <person name="Huylmans A.K."/>
            <person name="Khalil S.M."/>
            <person name="Mitchell R.D."/>
            <person name="Munoz-Torres M.C."/>
            <person name="Mustard J.A."/>
            <person name="Pan H."/>
            <person name="Reese J.T."/>
            <person name="Scharf M.E."/>
            <person name="Sun F."/>
            <person name="Vogel H."/>
            <person name="Xiao J."/>
            <person name="Yang W."/>
            <person name="Yang Z."/>
            <person name="Yang Z."/>
            <person name="Zhou J."/>
            <person name="Zhu J."/>
            <person name="Brent C.S."/>
            <person name="Elsik C.G."/>
            <person name="Goodisman M.A."/>
            <person name="Liberles D.A."/>
            <person name="Roe R.M."/>
            <person name="Vargo E.L."/>
            <person name="Vilcinskas A."/>
            <person name="Wang J."/>
            <person name="Bornberg-Bauer E."/>
            <person name="Korb J."/>
            <person name="Zhang G."/>
            <person name="Liebig J."/>
        </authorList>
    </citation>
    <scope>NUCLEOTIDE SEQUENCE [LARGE SCALE GENOMIC DNA]</scope>
    <source>
        <tissue evidence="1">Whole organism</tissue>
    </source>
</reference>
<organism evidence="1 2">
    <name type="scientific">Zootermopsis nevadensis</name>
    <name type="common">Dampwood termite</name>
    <dbReference type="NCBI Taxonomy" id="136037"/>
    <lineage>
        <taxon>Eukaryota</taxon>
        <taxon>Metazoa</taxon>
        <taxon>Ecdysozoa</taxon>
        <taxon>Arthropoda</taxon>
        <taxon>Hexapoda</taxon>
        <taxon>Insecta</taxon>
        <taxon>Pterygota</taxon>
        <taxon>Neoptera</taxon>
        <taxon>Polyneoptera</taxon>
        <taxon>Dictyoptera</taxon>
        <taxon>Blattodea</taxon>
        <taxon>Blattoidea</taxon>
        <taxon>Termitoidae</taxon>
        <taxon>Termopsidae</taxon>
        <taxon>Zootermopsis</taxon>
    </lineage>
</organism>
<gene>
    <name evidence="1" type="ORF">L798_03303</name>
</gene>
<dbReference type="AlphaFoldDB" id="A0A067RN00"/>
<dbReference type="InParanoid" id="A0A067RN00"/>